<reference evidence="5 6" key="1">
    <citation type="submission" date="2019-09" db="EMBL/GenBank/DDBJ databases">
        <title>Bird 10,000 Genomes (B10K) Project - Family phase.</title>
        <authorList>
            <person name="Zhang G."/>
        </authorList>
    </citation>
    <scope>NUCLEOTIDE SEQUENCE [LARGE SCALE GENOMIC DNA]</scope>
    <source>
        <strain evidence="5">B10K-DU-012-10</strain>
        <tissue evidence="5">Blood</tissue>
    </source>
</reference>
<feature type="region of interest" description="Disordered" evidence="3">
    <location>
        <begin position="1210"/>
        <end position="1242"/>
    </location>
</feature>
<keyword evidence="1 2" id="KW-0728">SH3 domain</keyword>
<dbReference type="GO" id="GO:0033157">
    <property type="term" value="P:regulation of intracellular protein transport"/>
    <property type="evidence" value="ECO:0007669"/>
    <property type="project" value="TreeGrafter"/>
</dbReference>
<organism evidence="5 6">
    <name type="scientific">Ptilonorhynchus violaceus</name>
    <name type="common">Satin bowerbird</name>
    <name type="synonym">Pyrrhocorax violaceus</name>
    <dbReference type="NCBI Taxonomy" id="28724"/>
    <lineage>
        <taxon>Eukaryota</taxon>
        <taxon>Metazoa</taxon>
        <taxon>Chordata</taxon>
        <taxon>Craniata</taxon>
        <taxon>Vertebrata</taxon>
        <taxon>Euteleostomi</taxon>
        <taxon>Archelosauria</taxon>
        <taxon>Archosauria</taxon>
        <taxon>Dinosauria</taxon>
        <taxon>Saurischia</taxon>
        <taxon>Theropoda</taxon>
        <taxon>Coelurosauria</taxon>
        <taxon>Aves</taxon>
        <taxon>Neognathae</taxon>
        <taxon>Neoaves</taxon>
        <taxon>Telluraves</taxon>
        <taxon>Australaves</taxon>
        <taxon>Passeriformes</taxon>
        <taxon>Ptilonorhynchidae</taxon>
        <taxon>Ptilonorhynchus</taxon>
    </lineage>
</organism>
<dbReference type="SMART" id="SM00326">
    <property type="entry name" value="SH3"/>
    <property type="match status" value="2"/>
</dbReference>
<name>A0A7K6C2E1_PTIVI</name>
<sequence>EISLFFSVESRSSRCLNSRLQEAARKKLWALESDDRGVCALFKELSARLVCMQAQEDRFLLTFKTLEEVRKFSTYLTLGYVGACLEQLLFGQEYWLDCALVEDTELRVTVDEEHLATIYLDLLLQEGNFFSRAGPGVWKSEQEGGEGLQLRKNELIHVKKVGQDSKWEGMSLLTGQRGAVPVAALEPIPQPFYQWFLKNHAVSFGISQEISGTGAEGIARGRCIATRDRRGAAWDELSFSKGDTIEIIGFFIPGLPWFVGKSLSTGSVGFVPTRHVNPEACEPLGKGPVFLSEEEKGPLLHMPCSGDEQHFSTLLGELAHTDITSVYRLDGFEPTAMFPKVPPEAALHGSKEIQVLQSWEEINDWATSSTSELSSPGSEAAPATLEDLLLEKPDDFDYPKFFIDLNAGHMEDADVFDPILTFLNQDTFVPSFQSFYDLSFSFLHSTFYGFSDEDELVLYLETCRNWAKRTRSVWAHVRLCFLLGKLCIKKVKLSQARVYFEEAMGALDRGFGDLPLLAALHVNLASVYLKQNMRHKFSSLLGKMLALLVCLPGRCSSSDNELDVLMYILRESIAVGNAPLEARICFLIVKLFLQLGKTEEVLPFLEHLQCLGSTRLSPGPGAGPLDAAATLCYLYDKKCLPNIALASARLSVPGGAKGAPSPIWRAGFILQSASRLQGDQPDGSSIPALACLYLKQALRFCCESRAMPTQRTLCALLAGMYLQHGLLDAALSYAARAAALGGLLGEEEAFESSLSLAWLHLLRKQPGAAGAVLRPLLRSLRGTDGESQRGAVHNLLAVALGGEGKVQEAAENFLRALHKAKETGHGRNQAVALANLGRLSLSCGAGRLAELYLLWSVRLYARLQGHRQPDTELAHVLLWLAQAMVDGQRTEDAKLCYELALGFALKWQNVRSQLQVTECLCRFYSRVCPDLRACITYHEHWVALARRLRDREMEGSARQALSQLYQALGTPEALRQSLDCTKQSLRIFIDLEEAVKAAEAWLQAGRLYYLLQEDELVEMYFQAAIQTALKWDNSSLAMDLYERAGDTFFNGSRNRDRAVEFYRGGAVPLARKLKATQTELRLFNKLAELQLGLRGYEKALEFATLAARLSLRVGDQLQELVAFHRLAVVYESLDMCEMAEDCFLKTLAMHPPVLQGSPEALYYCKLYWHLGNLALHKLKDDQDAASYFLLALAAAAELGDQDLQSRLRAKLGATPGPPGGPEGTPGRATGRPRWLSEGGHVV</sequence>
<feature type="non-terminal residue" evidence="5">
    <location>
        <position position="1242"/>
    </location>
</feature>
<dbReference type="Gene3D" id="1.25.40.10">
    <property type="entry name" value="Tetratricopeptide repeat domain"/>
    <property type="match status" value="2"/>
</dbReference>
<evidence type="ECO:0000256" key="2">
    <source>
        <dbReference type="PROSITE-ProRule" id="PRU00192"/>
    </source>
</evidence>
<dbReference type="InterPro" id="IPR019734">
    <property type="entry name" value="TPR_rpt"/>
</dbReference>
<dbReference type="Proteomes" id="UP000584880">
    <property type="component" value="Unassembled WGS sequence"/>
</dbReference>
<comment type="caution">
    <text evidence="5">The sequence shown here is derived from an EMBL/GenBank/DDBJ whole genome shotgun (WGS) entry which is preliminary data.</text>
</comment>
<dbReference type="AlphaFoldDB" id="A0A7K6C2E1"/>
<dbReference type="PROSITE" id="PS50002">
    <property type="entry name" value="SH3"/>
    <property type="match status" value="2"/>
</dbReference>
<protein>
    <submittedName>
        <fullName evidence="5">S3TC2 protein</fullName>
    </submittedName>
</protein>
<dbReference type="SUPFAM" id="SSF50044">
    <property type="entry name" value="SH3-domain"/>
    <property type="match status" value="2"/>
</dbReference>
<dbReference type="PANTHER" id="PTHR22647">
    <property type="entry name" value="SH3 DOMAIN AND TETRATRICOPEPTIDE REPEATS CONTAINING PROTEIN"/>
    <property type="match status" value="1"/>
</dbReference>
<evidence type="ECO:0000259" key="4">
    <source>
        <dbReference type="PROSITE" id="PS50002"/>
    </source>
</evidence>
<dbReference type="SUPFAM" id="SSF48452">
    <property type="entry name" value="TPR-like"/>
    <property type="match status" value="3"/>
</dbReference>
<proteinExistence type="predicted"/>
<evidence type="ECO:0000313" key="6">
    <source>
        <dbReference type="Proteomes" id="UP000584880"/>
    </source>
</evidence>
<keyword evidence="6" id="KW-1185">Reference proteome</keyword>
<dbReference type="EMBL" id="VZRJ01007125">
    <property type="protein sequence ID" value="NWV08796.1"/>
    <property type="molecule type" value="Genomic_DNA"/>
</dbReference>
<dbReference type="Pfam" id="PF07653">
    <property type="entry name" value="SH3_2"/>
    <property type="match status" value="1"/>
</dbReference>
<dbReference type="SMART" id="SM00028">
    <property type="entry name" value="TPR"/>
    <property type="match status" value="5"/>
</dbReference>
<feature type="compositionally biased region" description="Low complexity" evidence="3">
    <location>
        <begin position="1224"/>
        <end position="1233"/>
    </location>
</feature>
<dbReference type="InterPro" id="IPR001452">
    <property type="entry name" value="SH3_domain"/>
</dbReference>
<dbReference type="GO" id="GO:1901184">
    <property type="term" value="P:regulation of ERBB signaling pathway"/>
    <property type="evidence" value="ECO:0007669"/>
    <property type="project" value="TreeGrafter"/>
</dbReference>
<accession>A0A7K6C2E1</accession>
<dbReference type="InterPro" id="IPR036028">
    <property type="entry name" value="SH3-like_dom_sf"/>
</dbReference>
<dbReference type="InterPro" id="IPR011990">
    <property type="entry name" value="TPR-like_helical_dom_sf"/>
</dbReference>
<feature type="domain" description="SH3" evidence="4">
    <location>
        <begin position="131"/>
        <end position="190"/>
    </location>
</feature>
<dbReference type="Gene3D" id="2.30.30.40">
    <property type="entry name" value="SH3 Domains"/>
    <property type="match status" value="1"/>
</dbReference>
<dbReference type="InterPro" id="IPR042772">
    <property type="entry name" value="SH3TC1/SH3TC2"/>
</dbReference>
<feature type="domain" description="SH3" evidence="4">
    <location>
        <begin position="218"/>
        <end position="281"/>
    </location>
</feature>
<evidence type="ECO:0000313" key="5">
    <source>
        <dbReference type="EMBL" id="NWV08796.1"/>
    </source>
</evidence>
<evidence type="ECO:0000256" key="1">
    <source>
        <dbReference type="ARBA" id="ARBA00022443"/>
    </source>
</evidence>
<dbReference type="CDD" id="cd11885">
    <property type="entry name" value="SH3_SH3TC"/>
    <property type="match status" value="1"/>
</dbReference>
<feature type="non-terminal residue" evidence="5">
    <location>
        <position position="1"/>
    </location>
</feature>
<evidence type="ECO:0000256" key="3">
    <source>
        <dbReference type="SAM" id="MobiDB-lite"/>
    </source>
</evidence>
<gene>
    <name evidence="5" type="primary">Sh3tc2</name>
    <name evidence="5" type="ORF">PTIVIO_R08512</name>
</gene>
<dbReference type="PANTHER" id="PTHR22647:SF2">
    <property type="entry name" value="SH3 DOMAIN AND TETRATRICOPEPTIDE REPEAT-CONTAINING PROTEIN 2"/>
    <property type="match status" value="1"/>
</dbReference>